<proteinExistence type="predicted"/>
<name>A0A6G9AW86_9BACT</name>
<dbReference type="KEGG" id="spib:G8759_30250"/>
<gene>
    <name evidence="1" type="ORF">G8759_30250</name>
</gene>
<keyword evidence="2" id="KW-1185">Reference proteome</keyword>
<sequence length="247" mass="26812">MKTSNKLLISLLAMGLLTLVGSVMSLRAEHDKIDFNDPFYGFSTTPIKPFSVLKIEGIKLGALSTGAVRIEPEKSPANSGDSYTTVGIEAGKTFEIRVQKDNIIPFTHRLVGDTLIVRYEPEFYFRRIKGGDAFDNKPFVYIIAPSVQNLIATASTCKLAGFTTDKLVITMTNARVLISKSTINDLTTTGQRGSLLQTAKTNRINTATVASYDSTGFIADHDIFGSLALQNDSAATLKIPASLLKKL</sequence>
<dbReference type="RefSeq" id="WP_167216682.1">
    <property type="nucleotide sequence ID" value="NZ_CP050063.1"/>
</dbReference>
<protein>
    <submittedName>
        <fullName evidence="1">Uncharacterized protein</fullName>
    </submittedName>
</protein>
<evidence type="ECO:0000313" key="1">
    <source>
        <dbReference type="EMBL" id="QIP16618.1"/>
    </source>
</evidence>
<reference evidence="1 2" key="1">
    <citation type="submission" date="2020-03" db="EMBL/GenBank/DDBJ databases">
        <authorList>
            <person name="Kim M.K."/>
        </authorList>
    </citation>
    <scope>NUCLEOTIDE SEQUENCE [LARGE SCALE GENOMIC DNA]</scope>
    <source>
        <strain evidence="1 2">BT328</strain>
    </source>
</reference>
<dbReference type="Proteomes" id="UP000501802">
    <property type="component" value="Chromosome"/>
</dbReference>
<dbReference type="AlphaFoldDB" id="A0A6G9AW86"/>
<accession>A0A6G9AW86</accession>
<evidence type="ECO:0000313" key="2">
    <source>
        <dbReference type="Proteomes" id="UP000501802"/>
    </source>
</evidence>
<organism evidence="1 2">
    <name type="scientific">Spirosoma aureum</name>
    <dbReference type="NCBI Taxonomy" id="2692134"/>
    <lineage>
        <taxon>Bacteria</taxon>
        <taxon>Pseudomonadati</taxon>
        <taxon>Bacteroidota</taxon>
        <taxon>Cytophagia</taxon>
        <taxon>Cytophagales</taxon>
        <taxon>Cytophagaceae</taxon>
        <taxon>Spirosoma</taxon>
    </lineage>
</organism>
<dbReference type="EMBL" id="CP050063">
    <property type="protein sequence ID" value="QIP16618.1"/>
    <property type="molecule type" value="Genomic_DNA"/>
</dbReference>